<dbReference type="PANTHER" id="PTHR15545:SF4">
    <property type="entry name" value="PDZ DOMAIN-CONTAINING PROTEIN 4"/>
    <property type="match status" value="1"/>
</dbReference>
<feature type="region of interest" description="Disordered" evidence="1">
    <location>
        <begin position="126"/>
        <end position="169"/>
    </location>
</feature>
<reference evidence="2" key="1">
    <citation type="submission" date="2022-02" db="EMBL/GenBank/DDBJ databases">
        <title>Atlantic sturgeon de novo genome assembly.</title>
        <authorList>
            <person name="Stock M."/>
            <person name="Klopp C."/>
            <person name="Guiguen Y."/>
            <person name="Cabau C."/>
            <person name="Parinello H."/>
            <person name="Santidrian Yebra-Pimentel E."/>
            <person name="Kuhl H."/>
            <person name="Dirks R.P."/>
            <person name="Guessner J."/>
            <person name="Wuertz S."/>
            <person name="Du K."/>
            <person name="Schartl M."/>
        </authorList>
    </citation>
    <scope>NUCLEOTIDE SEQUENCE</scope>
    <source>
        <strain evidence="2">STURGEONOMICS-FGT-2020</strain>
        <tissue evidence="2">Whole blood</tissue>
    </source>
</reference>
<dbReference type="Proteomes" id="UP001230051">
    <property type="component" value="Unassembled WGS sequence"/>
</dbReference>
<evidence type="ECO:0000313" key="2">
    <source>
        <dbReference type="EMBL" id="KAK1152234.1"/>
    </source>
</evidence>
<organism evidence="2 3">
    <name type="scientific">Acipenser oxyrinchus oxyrinchus</name>
    <dbReference type="NCBI Taxonomy" id="40147"/>
    <lineage>
        <taxon>Eukaryota</taxon>
        <taxon>Metazoa</taxon>
        <taxon>Chordata</taxon>
        <taxon>Craniata</taxon>
        <taxon>Vertebrata</taxon>
        <taxon>Euteleostomi</taxon>
        <taxon>Actinopterygii</taxon>
        <taxon>Chondrostei</taxon>
        <taxon>Acipenseriformes</taxon>
        <taxon>Acipenseridae</taxon>
        <taxon>Acipenser</taxon>
    </lineage>
</organism>
<feature type="compositionally biased region" description="Polar residues" evidence="1">
    <location>
        <begin position="417"/>
        <end position="432"/>
    </location>
</feature>
<feature type="region of interest" description="Disordered" evidence="1">
    <location>
        <begin position="407"/>
        <end position="435"/>
    </location>
</feature>
<feature type="compositionally biased region" description="Basic and acidic residues" evidence="1">
    <location>
        <begin position="465"/>
        <end position="476"/>
    </location>
</feature>
<name>A0AAD8CIR0_ACIOX</name>
<evidence type="ECO:0000256" key="1">
    <source>
        <dbReference type="SAM" id="MobiDB-lite"/>
    </source>
</evidence>
<gene>
    <name evidence="2" type="primary">Pdzrn3</name>
    <name evidence="2" type="ORF">AOXY_G31473</name>
</gene>
<feature type="region of interest" description="Disordered" evidence="1">
    <location>
        <begin position="451"/>
        <end position="476"/>
    </location>
</feature>
<keyword evidence="3" id="KW-1185">Reference proteome</keyword>
<accession>A0AAD8CIR0</accession>
<dbReference type="EMBL" id="JAGXEW010000047">
    <property type="protein sequence ID" value="KAK1152234.1"/>
    <property type="molecule type" value="Genomic_DNA"/>
</dbReference>
<proteinExistence type="predicted"/>
<feature type="region of interest" description="Disordered" evidence="1">
    <location>
        <begin position="518"/>
        <end position="555"/>
    </location>
</feature>
<feature type="region of interest" description="Disordered" evidence="1">
    <location>
        <begin position="246"/>
        <end position="307"/>
    </location>
</feature>
<protein>
    <submittedName>
        <fullName evidence="2">PDZ domain-containing RING finger protein 4-like</fullName>
    </submittedName>
</protein>
<comment type="caution">
    <text evidence="2">The sequence shown here is derived from an EMBL/GenBank/DDBJ whole genome shotgun (WGS) entry which is preliminary data.</text>
</comment>
<dbReference type="InterPro" id="IPR051971">
    <property type="entry name" value="E3_ubiquitin-PDZ_ligase"/>
</dbReference>
<evidence type="ECO:0000313" key="3">
    <source>
        <dbReference type="Proteomes" id="UP001230051"/>
    </source>
</evidence>
<dbReference type="AlphaFoldDB" id="A0AAD8CIR0"/>
<feature type="compositionally biased region" description="Polar residues" evidence="1">
    <location>
        <begin position="135"/>
        <end position="145"/>
    </location>
</feature>
<sequence>MYRRVLVHEERWEEAGREREHSQLAPAYTDHQSYNGVPALGTLAGLGARERPRPGTLSNEVRCADRVSGRVRGHMRTLQLLSLLIGLVMLSLTAPEEVKGTELSQASQREALQVLGNTDEPITLQIDGRKPRPQGAQTLECSTQTERPRGSLRGLGVPMGGSSRPSPGKDSFRSYFNHCPSHDPVNGPDYLPSIPHDVENTERLGFQDPRLSGLVPEGKGFLTGCCRPRIEKAGCFLSQMEDEDAVFEKSPLSPPTLHELDSGLGCTDGSFHQGELSGLETEEGAEESGSSPLDRTSRDTRSSESLISSELSDSGFYSVSTGEFRRFHKVLEKKIRQYRAKTTPGRIPNHTAGKKDDLESIPEALTCQRQEPQNKTAQNYSPGSMGCLRGASSVHYRKADSPCLSSYSSLSTALSPNAGTSSTCSSPYSPNQAVRLGGTPAELLRRNLQRGVQSVRGHQVTTQEVQHRSNREELPTRRSVMDCAGEHTKGHGDLVGSQWQQRTVADCREKLPTRESKVSNRCRLGKATAEVTERQEEPSPRAPARKQKHKSTSVCSQNLGIKASQELSLDCGHGSGPKPIRYCKQGNCQDPCSVREGEFAFLGCRKGAPNARVLRSKLLKARALRLADERGGGTTDEDARSEAKAGRYWSRADRRRHLASARQRRMSRCSESSKETRTAVLELSQRKLNRLHNKKVLDNWTTIHELLSHGSKASPGAEGQLCSTALLSVTTV</sequence>
<dbReference type="PANTHER" id="PTHR15545">
    <property type="entry name" value="PDZ DOMAIN CONTAINING RING FINGER PROTEIN 3, 4"/>
    <property type="match status" value="1"/>
</dbReference>